<sequence>MWDQYDIGFSNNRGELTDSSSSVPSQSGSQSNPVSTSQVPNFSNPVNSTGNPLVGLPASITIIIPISVQDSVPVGVSVSFSAKIPAKAKVEIPPNFPACGNISRRKQNFREGGGDKERRERLRAARIRRYRRRPRCASSRHPPTGSNERWRSRPDGDTRNGNGVPPKDILQQAATNAGGPVPTEILETVLENVQRAEAENLELNDRFETLESQQAENLRTAESIGQDIEDALGRLTELERQERGAWPGFHAECWKGIHEQPWDCVEGVCYVRCSVCDTAMRKPSDKGEALVCSTCRVKSAKSRNSTTVGFEWAAEAKARKNGSPRLTGKISPTRKGGADHLEDDSDAAGPDADAEEADSESSYRGRAATRTESHKKRWREEEAMSRFGWTRRSLSRQATGYPVETLRREELLSATWLYLIFASKAGIVASESFLSEV</sequence>
<keyword evidence="4" id="KW-1185">Reference proteome</keyword>
<feature type="region of interest" description="Disordered" evidence="2">
    <location>
        <begin position="95"/>
        <end position="169"/>
    </location>
</feature>
<feature type="region of interest" description="Disordered" evidence="2">
    <location>
        <begin position="316"/>
        <end position="377"/>
    </location>
</feature>
<feature type="region of interest" description="Disordered" evidence="2">
    <location>
        <begin position="10"/>
        <end position="46"/>
    </location>
</feature>
<evidence type="ECO:0000313" key="3">
    <source>
        <dbReference type="EMBL" id="RYO87599.1"/>
    </source>
</evidence>
<comment type="caution">
    <text evidence="3">The sequence shown here is derived from an EMBL/GenBank/DDBJ whole genome shotgun (WGS) entry which is preliminary data.</text>
</comment>
<feature type="compositionally biased region" description="Low complexity" evidence="2">
    <location>
        <begin position="19"/>
        <end position="38"/>
    </location>
</feature>
<evidence type="ECO:0000256" key="2">
    <source>
        <dbReference type="SAM" id="MobiDB-lite"/>
    </source>
</evidence>
<evidence type="ECO:0000313" key="4">
    <source>
        <dbReference type="Proteomes" id="UP000294003"/>
    </source>
</evidence>
<reference evidence="3 4" key="1">
    <citation type="submission" date="2018-06" db="EMBL/GenBank/DDBJ databases">
        <title>Complete Genomes of Monosporascus.</title>
        <authorList>
            <person name="Robinson A.J."/>
            <person name="Natvig D.O."/>
        </authorList>
    </citation>
    <scope>NUCLEOTIDE SEQUENCE [LARGE SCALE GENOMIC DNA]</scope>
    <source>
        <strain evidence="3 4">CBS 609.92</strain>
    </source>
</reference>
<keyword evidence="1" id="KW-0175">Coiled coil</keyword>
<accession>A0ABY0H9M6</accession>
<protein>
    <submittedName>
        <fullName evidence="3">Uncharacterized protein</fullName>
    </submittedName>
</protein>
<dbReference type="Proteomes" id="UP000294003">
    <property type="component" value="Unassembled WGS sequence"/>
</dbReference>
<feature type="coiled-coil region" evidence="1">
    <location>
        <begin position="186"/>
        <end position="241"/>
    </location>
</feature>
<evidence type="ECO:0000256" key="1">
    <source>
        <dbReference type="SAM" id="Coils"/>
    </source>
</evidence>
<proteinExistence type="predicted"/>
<feature type="compositionally biased region" description="Basic and acidic residues" evidence="2">
    <location>
        <begin position="148"/>
        <end position="158"/>
    </location>
</feature>
<feature type="compositionally biased region" description="Basic residues" evidence="2">
    <location>
        <begin position="124"/>
        <end position="135"/>
    </location>
</feature>
<feature type="compositionally biased region" description="Basic and acidic residues" evidence="2">
    <location>
        <begin position="108"/>
        <end position="123"/>
    </location>
</feature>
<name>A0ABY0H9M6_9PEZI</name>
<dbReference type="EMBL" id="QJNS01000098">
    <property type="protein sequence ID" value="RYO87599.1"/>
    <property type="molecule type" value="Genomic_DNA"/>
</dbReference>
<gene>
    <name evidence="3" type="ORF">DL762_004143</name>
</gene>
<organism evidence="3 4">
    <name type="scientific">Monosporascus cannonballus</name>
    <dbReference type="NCBI Taxonomy" id="155416"/>
    <lineage>
        <taxon>Eukaryota</taxon>
        <taxon>Fungi</taxon>
        <taxon>Dikarya</taxon>
        <taxon>Ascomycota</taxon>
        <taxon>Pezizomycotina</taxon>
        <taxon>Sordariomycetes</taxon>
        <taxon>Xylariomycetidae</taxon>
        <taxon>Xylariales</taxon>
        <taxon>Xylariales incertae sedis</taxon>
        <taxon>Monosporascus</taxon>
    </lineage>
</organism>
<feature type="compositionally biased region" description="Acidic residues" evidence="2">
    <location>
        <begin position="341"/>
        <end position="359"/>
    </location>
</feature>